<sequence>MVLNNYSTSSSILSNHAVAAGMQPRVKGGNCSPKDAISLLTDAVMHTGPGSILILDRKRTLGSEKAVQKADNKIQKPTGLWYVNEGSPFHYKQFIKASSLPTPATNFPNGKQWLFGMAHCSIRETCKSNTVPIGNSRVQLWPYYLPGWVSFRW</sequence>
<reference evidence="1 2" key="1">
    <citation type="submission" date="2017-10" db="EMBL/GenBank/DDBJ databases">
        <title>Comparative genomics in systemic dimorphic fungi from Ajellomycetaceae.</title>
        <authorList>
            <person name="Munoz J.F."/>
            <person name="Mcewen J.G."/>
            <person name="Clay O.K."/>
            <person name="Cuomo C.A."/>
        </authorList>
    </citation>
    <scope>NUCLEOTIDE SEQUENCE [LARGE SCALE GENOMIC DNA]</scope>
    <source>
        <strain evidence="1 2">UAMH5409</strain>
    </source>
</reference>
<comment type="caution">
    <text evidence="1">The sequence shown here is derived from an EMBL/GenBank/DDBJ whole genome shotgun (WGS) entry which is preliminary data.</text>
</comment>
<dbReference type="Proteomes" id="UP000223968">
    <property type="component" value="Unassembled WGS sequence"/>
</dbReference>
<keyword evidence="2" id="KW-1185">Reference proteome</keyword>
<organism evidence="1 2">
    <name type="scientific">Helicocarpus griseus UAMH5409</name>
    <dbReference type="NCBI Taxonomy" id="1447875"/>
    <lineage>
        <taxon>Eukaryota</taxon>
        <taxon>Fungi</taxon>
        <taxon>Dikarya</taxon>
        <taxon>Ascomycota</taxon>
        <taxon>Pezizomycotina</taxon>
        <taxon>Eurotiomycetes</taxon>
        <taxon>Eurotiomycetidae</taxon>
        <taxon>Onygenales</taxon>
        <taxon>Ajellomycetaceae</taxon>
        <taxon>Helicocarpus</taxon>
    </lineage>
</organism>
<dbReference type="AlphaFoldDB" id="A0A2B7WIN9"/>
<name>A0A2B7WIN9_9EURO</name>
<proteinExistence type="predicted"/>
<gene>
    <name evidence="1" type="ORF">AJ79_09562</name>
</gene>
<dbReference type="EMBL" id="PDNB01000278">
    <property type="protein sequence ID" value="PGG96502.1"/>
    <property type="molecule type" value="Genomic_DNA"/>
</dbReference>
<evidence type="ECO:0000313" key="1">
    <source>
        <dbReference type="EMBL" id="PGG96502.1"/>
    </source>
</evidence>
<protein>
    <submittedName>
        <fullName evidence="1">Uncharacterized protein</fullName>
    </submittedName>
</protein>
<evidence type="ECO:0000313" key="2">
    <source>
        <dbReference type="Proteomes" id="UP000223968"/>
    </source>
</evidence>
<accession>A0A2B7WIN9</accession>